<evidence type="ECO:0000256" key="1">
    <source>
        <dbReference type="ARBA" id="ARBA00022741"/>
    </source>
</evidence>
<reference evidence="5" key="1">
    <citation type="submission" date="2018-05" db="EMBL/GenBank/DDBJ databases">
        <authorList>
            <person name="Lanie J.A."/>
            <person name="Ng W.-L."/>
            <person name="Kazmierczak K.M."/>
            <person name="Andrzejewski T.M."/>
            <person name="Davidsen T.M."/>
            <person name="Wayne K.J."/>
            <person name="Tettelin H."/>
            <person name="Glass J.I."/>
            <person name="Rusch D."/>
            <person name="Podicherti R."/>
            <person name="Tsui H.-C.T."/>
            <person name="Winkler M.E."/>
        </authorList>
    </citation>
    <scope>NUCLEOTIDE SEQUENCE</scope>
</reference>
<dbReference type="SMART" id="SM00797">
    <property type="entry name" value="AHS2"/>
    <property type="match status" value="1"/>
</dbReference>
<name>A0A382YFD3_9ZZZZ</name>
<dbReference type="GO" id="GO:0005524">
    <property type="term" value="F:ATP binding"/>
    <property type="evidence" value="ECO:0007669"/>
    <property type="project" value="UniProtKB-KW"/>
</dbReference>
<evidence type="ECO:0000256" key="2">
    <source>
        <dbReference type="ARBA" id="ARBA00022801"/>
    </source>
</evidence>
<dbReference type="PANTHER" id="PTHR43309">
    <property type="entry name" value="5-OXOPROLINASE SUBUNIT C"/>
    <property type="match status" value="1"/>
</dbReference>
<dbReference type="GO" id="GO:0016787">
    <property type="term" value="F:hydrolase activity"/>
    <property type="evidence" value="ECO:0007669"/>
    <property type="project" value="UniProtKB-KW"/>
</dbReference>
<gene>
    <name evidence="5" type="ORF">METZ01_LOCUS434847</name>
</gene>
<feature type="non-terminal residue" evidence="5">
    <location>
        <position position="142"/>
    </location>
</feature>
<dbReference type="InterPro" id="IPR003778">
    <property type="entry name" value="CT_A_B"/>
</dbReference>
<proteinExistence type="predicted"/>
<dbReference type="PANTHER" id="PTHR43309:SF5">
    <property type="entry name" value="5-OXOPROLINASE SUBUNIT C"/>
    <property type="match status" value="1"/>
</dbReference>
<evidence type="ECO:0000313" key="5">
    <source>
        <dbReference type="EMBL" id="SVD81993.1"/>
    </source>
</evidence>
<accession>A0A382YFD3</accession>
<keyword evidence="2" id="KW-0378">Hydrolase</keyword>
<dbReference type="EMBL" id="UINC01175388">
    <property type="protein sequence ID" value="SVD81993.1"/>
    <property type="molecule type" value="Genomic_DNA"/>
</dbReference>
<evidence type="ECO:0000256" key="3">
    <source>
        <dbReference type="ARBA" id="ARBA00022840"/>
    </source>
</evidence>
<dbReference type="InterPro" id="IPR052708">
    <property type="entry name" value="PxpC"/>
</dbReference>
<sequence length="142" mass="15781">MLSTIQDLGRFEYQKYGVPTSGALDSLAFQIGNILLGNPSKNPGIETTMIGPKIKFKSNMWICITGAQSSPMINENEIQMWKPIYVKKNSILTWGSLNWGIRSYILFNMNMEIEKTMDSYSTNTSLGIGGYNAGSPLQKGDK</sequence>
<dbReference type="AlphaFoldDB" id="A0A382YFD3"/>
<feature type="domain" description="Carboxyltransferase" evidence="4">
    <location>
        <begin position="15"/>
        <end position="142"/>
    </location>
</feature>
<evidence type="ECO:0000259" key="4">
    <source>
        <dbReference type="SMART" id="SM00797"/>
    </source>
</evidence>
<keyword evidence="3" id="KW-0067">ATP-binding</keyword>
<keyword evidence="1" id="KW-0547">Nucleotide-binding</keyword>
<protein>
    <recommendedName>
        <fullName evidence="4">Carboxyltransferase domain-containing protein</fullName>
    </recommendedName>
</protein>
<organism evidence="5">
    <name type="scientific">marine metagenome</name>
    <dbReference type="NCBI Taxonomy" id="408172"/>
    <lineage>
        <taxon>unclassified sequences</taxon>
        <taxon>metagenomes</taxon>
        <taxon>ecological metagenomes</taxon>
    </lineage>
</organism>
<dbReference type="Pfam" id="PF02626">
    <property type="entry name" value="CT_A_B"/>
    <property type="match status" value="1"/>
</dbReference>